<accession>A0ACC2CP62</accession>
<keyword evidence="2" id="KW-1185">Reference proteome</keyword>
<proteinExistence type="predicted"/>
<comment type="caution">
    <text evidence="1">The sequence shown here is derived from an EMBL/GenBank/DDBJ whole genome shotgun (WGS) entry which is preliminary data.</text>
</comment>
<evidence type="ECO:0000313" key="2">
    <source>
        <dbReference type="Proteomes" id="UP001162992"/>
    </source>
</evidence>
<organism evidence="1 2">
    <name type="scientific">Diphasiastrum complanatum</name>
    <name type="common">Issler's clubmoss</name>
    <name type="synonym">Lycopodium complanatum</name>
    <dbReference type="NCBI Taxonomy" id="34168"/>
    <lineage>
        <taxon>Eukaryota</taxon>
        <taxon>Viridiplantae</taxon>
        <taxon>Streptophyta</taxon>
        <taxon>Embryophyta</taxon>
        <taxon>Tracheophyta</taxon>
        <taxon>Lycopodiopsida</taxon>
        <taxon>Lycopodiales</taxon>
        <taxon>Lycopodiaceae</taxon>
        <taxon>Lycopodioideae</taxon>
        <taxon>Diphasiastrum</taxon>
    </lineage>
</organism>
<evidence type="ECO:0000313" key="1">
    <source>
        <dbReference type="EMBL" id="KAJ7543684.1"/>
    </source>
</evidence>
<dbReference type="EMBL" id="CM055100">
    <property type="protein sequence ID" value="KAJ7543684.1"/>
    <property type="molecule type" value="Genomic_DNA"/>
</dbReference>
<protein>
    <submittedName>
        <fullName evidence="1">Uncharacterized protein</fullName>
    </submittedName>
</protein>
<reference evidence="2" key="1">
    <citation type="journal article" date="2024" name="Proc. Natl. Acad. Sci. U.S.A.">
        <title>Extraordinary preservation of gene collinearity over three hundred million years revealed in homosporous lycophytes.</title>
        <authorList>
            <person name="Li C."/>
            <person name="Wickell D."/>
            <person name="Kuo L.Y."/>
            <person name="Chen X."/>
            <person name="Nie B."/>
            <person name="Liao X."/>
            <person name="Peng D."/>
            <person name="Ji J."/>
            <person name="Jenkins J."/>
            <person name="Williams M."/>
            <person name="Shu S."/>
            <person name="Plott C."/>
            <person name="Barry K."/>
            <person name="Rajasekar S."/>
            <person name="Grimwood J."/>
            <person name="Han X."/>
            <person name="Sun S."/>
            <person name="Hou Z."/>
            <person name="He W."/>
            <person name="Dai G."/>
            <person name="Sun C."/>
            <person name="Schmutz J."/>
            <person name="Leebens-Mack J.H."/>
            <person name="Li F.W."/>
            <person name="Wang L."/>
        </authorList>
    </citation>
    <scope>NUCLEOTIDE SEQUENCE [LARGE SCALE GENOMIC DNA]</scope>
    <source>
        <strain evidence="2">cv. PW_Plant_1</strain>
    </source>
</reference>
<sequence>MGKREKWFSTAKNSKVLSSAASKSPEFLATKSFRKVSSFTANDTDVIGNAFQQLASLQNHRIFESIDERRRRIIGTTFDQTEEQSKHALAVAMATAAAAEAAIAAAHAAVSVVQLTTAGRRASLYGAKSTQEWAAVKIQTAFRSYLARKDLHFLKARMKQMKGNDIRAESADSSFGCLQNVIGVQARAQKVTVPVLDRSLHVQRPFWRKNYRDAHKNHQEARGTDPYSMEERTNNTNWDNSPRSTETSQTKLNKKQEAATRRERALNYAYINQQRRPDHKQSLSISTNSTDREAENHQNSCRYEHWRTAQPLEKTELDGKVLEKTYLIKFARGNTGLSLIREAERLRRSNSSGLNSQASGIQQASRASNVGAGPLHKSSFKIKQSVDKSHSSANRTHSKQLSDSRSRHDIANNGKGISTLPATTRNPRSTESFTKNDATLATDIPRSTQTPTERMPSAISKCYSTSKDEKTRANEKIRVQQALSIKKKSSLGPSPIFPSITCCFHHSPPS</sequence>
<gene>
    <name evidence="1" type="ORF">O6H91_09G048400</name>
</gene>
<name>A0ACC2CP62_DIPCM</name>
<dbReference type="Proteomes" id="UP001162992">
    <property type="component" value="Chromosome 9"/>
</dbReference>